<gene>
    <name evidence="7" type="ORF">A5N45_06310</name>
</gene>
<proteinExistence type="predicted"/>
<dbReference type="EMBL" id="NNBW01000082">
    <property type="protein sequence ID" value="OYL28557.1"/>
    <property type="molecule type" value="Genomic_DNA"/>
</dbReference>
<evidence type="ECO:0000256" key="4">
    <source>
        <dbReference type="ARBA" id="ARBA00023088"/>
    </source>
</evidence>
<dbReference type="NCBIfam" id="TIGR01167">
    <property type="entry name" value="LPXTG_anchor"/>
    <property type="match status" value="1"/>
</dbReference>
<keyword evidence="4" id="KW-0572">Peptidoglycan-anchor</keyword>
<keyword evidence="5" id="KW-0472">Membrane</keyword>
<feature type="domain" description="Gram-positive cocci surface proteins LPxTG" evidence="6">
    <location>
        <begin position="19"/>
        <end position="48"/>
    </location>
</feature>
<protein>
    <recommendedName>
        <fullName evidence="6">Gram-positive cocci surface proteins LPxTG domain-containing protein</fullName>
    </recommendedName>
</protein>
<keyword evidence="1" id="KW-0134">Cell wall</keyword>
<sequence>MQAGIPTDNEVSYALIYQQETLPATGSSTSALTALGLLAVGSLVLLVRNSFLLPLKSHHLMAFFYIG</sequence>
<accession>A0AA44S6V7</accession>
<evidence type="ECO:0000259" key="6">
    <source>
        <dbReference type="Pfam" id="PF00746"/>
    </source>
</evidence>
<keyword evidence="3" id="KW-0732">Signal</keyword>
<evidence type="ECO:0000256" key="5">
    <source>
        <dbReference type="SAM" id="Phobius"/>
    </source>
</evidence>
<dbReference type="AlphaFoldDB" id="A0AA44S6V7"/>
<keyword evidence="2" id="KW-0964">Secreted</keyword>
<keyword evidence="5" id="KW-0812">Transmembrane</keyword>
<keyword evidence="5" id="KW-1133">Transmembrane helix</keyword>
<feature type="transmembrane region" description="Helical" evidence="5">
    <location>
        <begin position="31"/>
        <end position="51"/>
    </location>
</feature>
<dbReference type="InterPro" id="IPR019931">
    <property type="entry name" value="LPXTG_anchor"/>
</dbReference>
<dbReference type="Pfam" id="PF00746">
    <property type="entry name" value="Gram_pos_anchor"/>
    <property type="match status" value="1"/>
</dbReference>
<dbReference type="Proteomes" id="UP000214939">
    <property type="component" value="Unassembled WGS sequence"/>
</dbReference>
<name>A0AA44S6V7_STREE</name>
<dbReference type="RefSeq" id="WP_078102781.1">
    <property type="nucleotide sequence ID" value="NZ_CDQF01000024.1"/>
</dbReference>
<evidence type="ECO:0000256" key="1">
    <source>
        <dbReference type="ARBA" id="ARBA00022512"/>
    </source>
</evidence>
<evidence type="ECO:0000313" key="7">
    <source>
        <dbReference type="EMBL" id="OYL28557.1"/>
    </source>
</evidence>
<evidence type="ECO:0000313" key="8">
    <source>
        <dbReference type="Proteomes" id="UP000214939"/>
    </source>
</evidence>
<evidence type="ECO:0000256" key="2">
    <source>
        <dbReference type="ARBA" id="ARBA00022525"/>
    </source>
</evidence>
<evidence type="ECO:0000256" key="3">
    <source>
        <dbReference type="ARBA" id="ARBA00022729"/>
    </source>
</evidence>
<organism evidence="7 8">
    <name type="scientific">Streptococcus pneumoniae</name>
    <dbReference type="NCBI Taxonomy" id="1313"/>
    <lineage>
        <taxon>Bacteria</taxon>
        <taxon>Bacillati</taxon>
        <taxon>Bacillota</taxon>
        <taxon>Bacilli</taxon>
        <taxon>Lactobacillales</taxon>
        <taxon>Streptococcaceae</taxon>
        <taxon>Streptococcus</taxon>
    </lineage>
</organism>
<reference evidence="7 8" key="1">
    <citation type="submission" date="2017-07" db="EMBL/GenBank/DDBJ databases">
        <title>Invasive disease caused simultaneously by more than one serotype of Streptococcus pneumoniae, South Africa.</title>
        <authorList>
            <person name="Ndlangisa K."/>
            <person name="Du Plessis M."/>
            <person name="Von Gottberg A."/>
        </authorList>
    </citation>
    <scope>NUCLEOTIDE SEQUENCE [LARGE SCALE GENOMIC DNA]</scope>
    <source>
        <strain evidence="7 8">8227-15B</strain>
    </source>
</reference>
<comment type="caution">
    <text evidence="7">The sequence shown here is derived from an EMBL/GenBank/DDBJ whole genome shotgun (WGS) entry which is preliminary data.</text>
</comment>